<comment type="caution">
    <text evidence="1">The sequence shown here is derived from an EMBL/GenBank/DDBJ whole genome shotgun (WGS) entry which is preliminary data.</text>
</comment>
<evidence type="ECO:0000313" key="2">
    <source>
        <dbReference type="Proteomes" id="UP001501588"/>
    </source>
</evidence>
<reference evidence="2" key="1">
    <citation type="journal article" date="2019" name="Int. J. Syst. Evol. Microbiol.">
        <title>The Global Catalogue of Microorganisms (GCM) 10K type strain sequencing project: providing services to taxonomists for standard genome sequencing and annotation.</title>
        <authorList>
            <consortium name="The Broad Institute Genomics Platform"/>
            <consortium name="The Broad Institute Genome Sequencing Center for Infectious Disease"/>
            <person name="Wu L."/>
            <person name="Ma J."/>
        </authorList>
    </citation>
    <scope>NUCLEOTIDE SEQUENCE [LARGE SCALE GENOMIC DNA]</scope>
    <source>
        <strain evidence="2">JCM 9933</strain>
    </source>
</reference>
<dbReference type="Proteomes" id="UP001501588">
    <property type="component" value="Unassembled WGS sequence"/>
</dbReference>
<accession>A0ABP3PTS6</accession>
<dbReference type="EMBL" id="BAAAFZ010000008">
    <property type="protein sequence ID" value="GAA0570950.1"/>
    <property type="molecule type" value="Genomic_DNA"/>
</dbReference>
<name>A0ABP3PTS6_9PROT</name>
<gene>
    <name evidence="1" type="ORF">GCM10009416_06930</name>
</gene>
<keyword evidence="2" id="KW-1185">Reference proteome</keyword>
<sequence length="100" mass="10529">MTPPELRALVLDALALWSVAAGVAVDGDGVVLAAPDGTRLRVVPAPPDERPIRWWLERPGHRRPCTSVLGLLRTLRNAIGGGEAAEAPRRLRVAAPDAGG</sequence>
<organism evidence="1 2">
    <name type="scientific">Craurococcus roseus</name>
    <dbReference type="NCBI Taxonomy" id="77585"/>
    <lineage>
        <taxon>Bacteria</taxon>
        <taxon>Pseudomonadati</taxon>
        <taxon>Pseudomonadota</taxon>
        <taxon>Alphaproteobacteria</taxon>
        <taxon>Acetobacterales</taxon>
        <taxon>Acetobacteraceae</taxon>
        <taxon>Craurococcus</taxon>
    </lineage>
</organism>
<proteinExistence type="predicted"/>
<protein>
    <submittedName>
        <fullName evidence="1">Uncharacterized protein</fullName>
    </submittedName>
</protein>
<dbReference type="RefSeq" id="WP_343893760.1">
    <property type="nucleotide sequence ID" value="NZ_BAAAFZ010000008.1"/>
</dbReference>
<evidence type="ECO:0000313" key="1">
    <source>
        <dbReference type="EMBL" id="GAA0570950.1"/>
    </source>
</evidence>